<dbReference type="GO" id="GO:0005198">
    <property type="term" value="F:structural molecule activity"/>
    <property type="evidence" value="ECO:0007669"/>
    <property type="project" value="InterPro"/>
</dbReference>
<protein>
    <recommendedName>
        <fullName evidence="5">Keratin-associated protein</fullName>
    </recommendedName>
</protein>
<evidence type="ECO:0000313" key="7">
    <source>
        <dbReference type="RefSeq" id="XP_006862641.1"/>
    </source>
</evidence>
<dbReference type="OrthoDB" id="9617029at2759"/>
<comment type="subunit">
    <text evidence="1 5">Interacts with hair keratins.</text>
</comment>
<sequence length="222" mass="23730">MSCRNCCSGNYSSGFRRNVCHIPASSSIALCSTDMSYGDTICLPSSCQGNSWLLDNCQDTFSESTRDNCGESTICQPTNSEHNNCEASSCPPTACYVPRPCQGTSFIPVSSSISSTCLPVSCRPLNFVSSGCRPLSPLLYSSHPLGCGPIGYRPLNCFSNSCRPLSLFTYGCRPLGGLTCGPQPLNVVSSSLRPVQCLPTGYQPLTHIFSTCRPSCSVLGQW</sequence>
<dbReference type="InterPro" id="IPR007951">
    <property type="entry name" value="KRTAP_PMG"/>
</dbReference>
<dbReference type="Pfam" id="PF05287">
    <property type="entry name" value="PMG"/>
    <property type="match status" value="1"/>
</dbReference>
<comment type="similarity">
    <text evidence="4 5">Belongs to the PMG family.</text>
</comment>
<evidence type="ECO:0000256" key="1">
    <source>
        <dbReference type="ARBA" id="ARBA00011662"/>
    </source>
</evidence>
<name>A0A9B0TBV8_CHRAS</name>
<dbReference type="RefSeq" id="XP_006862641.1">
    <property type="nucleotide sequence ID" value="XM_006862579.1"/>
</dbReference>
<dbReference type="AlphaFoldDB" id="A0A9B0TBV8"/>
<dbReference type="GO" id="GO:0045095">
    <property type="term" value="C:keratin filament"/>
    <property type="evidence" value="ECO:0007669"/>
    <property type="project" value="UniProtKB-UniRule"/>
</dbReference>
<organism evidence="6 7">
    <name type="scientific">Chrysochloris asiatica</name>
    <name type="common">Cape golden mole</name>
    <dbReference type="NCBI Taxonomy" id="185453"/>
    <lineage>
        <taxon>Eukaryota</taxon>
        <taxon>Metazoa</taxon>
        <taxon>Chordata</taxon>
        <taxon>Craniata</taxon>
        <taxon>Vertebrata</taxon>
        <taxon>Euteleostomi</taxon>
        <taxon>Mammalia</taxon>
        <taxon>Eutheria</taxon>
        <taxon>Afrotheria</taxon>
        <taxon>Chrysochloridae</taxon>
        <taxon>Chrysochlorinae</taxon>
        <taxon>Chrysochloris</taxon>
    </lineage>
</organism>
<keyword evidence="3 5" id="KW-0416">Keratin</keyword>
<evidence type="ECO:0000256" key="4">
    <source>
        <dbReference type="ARBA" id="ARBA00034495"/>
    </source>
</evidence>
<dbReference type="GO" id="GO:0005829">
    <property type="term" value="C:cytosol"/>
    <property type="evidence" value="ECO:0007669"/>
    <property type="project" value="UniProtKB-ARBA"/>
</dbReference>
<evidence type="ECO:0000313" key="6">
    <source>
        <dbReference type="Proteomes" id="UP000504623"/>
    </source>
</evidence>
<comment type="function">
    <text evidence="5">In the hair cortex, hair keratin intermediate filaments are embedded in an interfilamentous matrix, consisting of hair keratin-associated proteins (KRTAP), which are essential for the formation of a rigid and resistant hair shaft through their extensive disulfide bond cross-linking with abundant cysteine residues of hair keratins. The matrix proteins include the high-sulfur and high-glycine-tyrosine keratins.</text>
</comment>
<evidence type="ECO:0000256" key="5">
    <source>
        <dbReference type="RuleBase" id="RU369044"/>
    </source>
</evidence>
<evidence type="ECO:0000256" key="3">
    <source>
        <dbReference type="ARBA" id="ARBA00022744"/>
    </source>
</evidence>
<dbReference type="Proteomes" id="UP000504623">
    <property type="component" value="Unplaced"/>
</dbReference>
<accession>A0A9B0TBV8</accession>
<dbReference type="GeneID" id="102822827"/>
<gene>
    <name evidence="7" type="primary">LOC102822827</name>
</gene>
<dbReference type="PANTHER" id="PTHR23260:SF7">
    <property type="entry name" value="KERATIN-ASSOCIATED PROTEIN 26-1"/>
    <property type="match status" value="1"/>
</dbReference>
<evidence type="ECO:0000256" key="2">
    <source>
        <dbReference type="ARBA" id="ARBA00022737"/>
    </source>
</evidence>
<dbReference type="InterPro" id="IPR007659">
    <property type="entry name" value="Keratin_matx"/>
</dbReference>
<keyword evidence="6" id="KW-1185">Reference proteome</keyword>
<keyword evidence="2" id="KW-0677">Repeat</keyword>
<dbReference type="PANTHER" id="PTHR23260">
    <property type="entry name" value="KERATIN ASSOCIATED PROTEIN 3-3-RELATED"/>
    <property type="match status" value="1"/>
</dbReference>
<proteinExistence type="inferred from homology"/>
<reference evidence="7" key="1">
    <citation type="submission" date="2025-08" db="UniProtKB">
        <authorList>
            <consortium name="RefSeq"/>
        </authorList>
    </citation>
    <scope>IDENTIFICATION</scope>
    <source>
        <tissue evidence="7">Spleen</tissue>
    </source>
</reference>